<evidence type="ECO:0000313" key="9">
    <source>
        <dbReference type="EMBL" id="MBD7913199.1"/>
    </source>
</evidence>
<keyword evidence="10" id="KW-1185">Reference proteome</keyword>
<dbReference type="RefSeq" id="WP_143318515.1">
    <property type="nucleotide sequence ID" value="NZ_JACSRA010000038.1"/>
</dbReference>
<accession>A0ABR8PYG2</accession>
<dbReference type="InterPro" id="IPR006741">
    <property type="entry name" value="AgrB"/>
</dbReference>
<keyword evidence="5" id="KW-0378">Hydrolase</keyword>
<keyword evidence="3" id="KW-0645">Protease</keyword>
<evidence type="ECO:0000256" key="8">
    <source>
        <dbReference type="SAM" id="Phobius"/>
    </source>
</evidence>
<keyword evidence="2" id="KW-0673">Quorum sensing</keyword>
<keyword evidence="4 8" id="KW-0812">Transmembrane</keyword>
<proteinExistence type="predicted"/>
<keyword evidence="1" id="KW-1003">Cell membrane</keyword>
<keyword evidence="6 8" id="KW-1133">Transmembrane helix</keyword>
<evidence type="ECO:0000256" key="4">
    <source>
        <dbReference type="ARBA" id="ARBA00022692"/>
    </source>
</evidence>
<gene>
    <name evidence="9" type="ORF">H9661_17750</name>
</gene>
<evidence type="ECO:0000256" key="7">
    <source>
        <dbReference type="ARBA" id="ARBA00023136"/>
    </source>
</evidence>
<feature type="transmembrane region" description="Helical" evidence="8">
    <location>
        <begin position="145"/>
        <end position="175"/>
    </location>
</feature>
<evidence type="ECO:0000256" key="6">
    <source>
        <dbReference type="ARBA" id="ARBA00022989"/>
    </source>
</evidence>
<evidence type="ECO:0000256" key="1">
    <source>
        <dbReference type="ARBA" id="ARBA00022475"/>
    </source>
</evidence>
<organism evidence="9 10">
    <name type="scientific">Clostridium cibarium</name>
    <dbReference type="NCBI Taxonomy" id="2762247"/>
    <lineage>
        <taxon>Bacteria</taxon>
        <taxon>Bacillati</taxon>
        <taxon>Bacillota</taxon>
        <taxon>Clostridia</taxon>
        <taxon>Eubacteriales</taxon>
        <taxon>Clostridiaceae</taxon>
        <taxon>Clostridium</taxon>
    </lineage>
</organism>
<evidence type="ECO:0000256" key="2">
    <source>
        <dbReference type="ARBA" id="ARBA00022654"/>
    </source>
</evidence>
<dbReference type="Pfam" id="PF04647">
    <property type="entry name" value="AgrB"/>
    <property type="match status" value="1"/>
</dbReference>
<dbReference type="EMBL" id="JACSRA010000038">
    <property type="protein sequence ID" value="MBD7913199.1"/>
    <property type="molecule type" value="Genomic_DNA"/>
</dbReference>
<dbReference type="SMART" id="SM00793">
    <property type="entry name" value="AgrB"/>
    <property type="match status" value="1"/>
</dbReference>
<protein>
    <submittedName>
        <fullName evidence="9">Accessory gene regulator B family protein</fullName>
    </submittedName>
</protein>
<keyword evidence="7 8" id="KW-0472">Membrane</keyword>
<dbReference type="Proteomes" id="UP000627781">
    <property type="component" value="Unassembled WGS sequence"/>
</dbReference>
<reference evidence="9 10" key="1">
    <citation type="submission" date="2020-08" db="EMBL/GenBank/DDBJ databases">
        <title>A Genomic Blueprint of the Chicken Gut Microbiome.</title>
        <authorList>
            <person name="Gilroy R."/>
            <person name="Ravi A."/>
            <person name="Getino M."/>
            <person name="Pursley I."/>
            <person name="Horton D.L."/>
            <person name="Alikhan N.-F."/>
            <person name="Baker D."/>
            <person name="Gharbi K."/>
            <person name="Hall N."/>
            <person name="Watson M."/>
            <person name="Adriaenssens E.M."/>
            <person name="Foster-Nyarko E."/>
            <person name="Jarju S."/>
            <person name="Secka A."/>
            <person name="Antonio M."/>
            <person name="Oren A."/>
            <person name="Chaudhuri R."/>
            <person name="La Ragione R.M."/>
            <person name="Hildebrand F."/>
            <person name="Pallen M.J."/>
        </authorList>
    </citation>
    <scope>NUCLEOTIDE SEQUENCE [LARGE SCALE GENOMIC DNA]</scope>
    <source>
        <strain evidence="9 10">Sa3CVN1</strain>
    </source>
</reference>
<feature type="transmembrane region" description="Helical" evidence="8">
    <location>
        <begin position="79"/>
        <end position="99"/>
    </location>
</feature>
<evidence type="ECO:0000256" key="5">
    <source>
        <dbReference type="ARBA" id="ARBA00022801"/>
    </source>
</evidence>
<feature type="transmembrane region" description="Helical" evidence="8">
    <location>
        <begin position="105"/>
        <end position="124"/>
    </location>
</feature>
<comment type="caution">
    <text evidence="9">The sequence shown here is derived from an EMBL/GenBank/DDBJ whole genome shotgun (WGS) entry which is preliminary data.</text>
</comment>
<sequence>MDTIISKITNFIAESNDISDIYKIDRIRYGVEITIKESVKFIFLFAMAMLWNKLPEFTIATVLIVGIRRHIGGSHCKSFASCFIKTILVYVAIFILSSNIKGTSLTLQVLVSIIVVAVLSRVKYKTRIVQEGTKSQDCKVRFKVLSIYLIILFSTILINNYVYINVVLMTALYIICEYIKKEIELGCCEKAV</sequence>
<name>A0ABR8PYG2_9CLOT</name>
<evidence type="ECO:0000313" key="10">
    <source>
        <dbReference type="Proteomes" id="UP000627781"/>
    </source>
</evidence>
<evidence type="ECO:0000256" key="3">
    <source>
        <dbReference type="ARBA" id="ARBA00022670"/>
    </source>
</evidence>